<dbReference type="Proteomes" id="UP001164536">
    <property type="component" value="Chromosome"/>
</dbReference>
<gene>
    <name evidence="3" type="ORF">O4000_16700</name>
</gene>
<dbReference type="CDD" id="cd16363">
    <property type="entry name" value="Col_Im_like"/>
    <property type="match status" value="1"/>
</dbReference>
<evidence type="ECO:0000313" key="3">
    <source>
        <dbReference type="EMBL" id="WAZ55933.1"/>
    </source>
</evidence>
<organism evidence="3 4">
    <name type="scientific">Citrobacter freundii</name>
    <dbReference type="NCBI Taxonomy" id="546"/>
    <lineage>
        <taxon>Bacteria</taxon>
        <taxon>Pseudomonadati</taxon>
        <taxon>Pseudomonadota</taxon>
        <taxon>Gammaproteobacteria</taxon>
        <taxon>Enterobacterales</taxon>
        <taxon>Enterobacteriaceae</taxon>
        <taxon>Citrobacter</taxon>
        <taxon>Citrobacter freundii complex</taxon>
    </lineage>
</organism>
<protein>
    <submittedName>
        <fullName evidence="3">Bacteriocin immunity protein</fullName>
    </submittedName>
</protein>
<dbReference type="InterPro" id="IPR035900">
    <property type="entry name" value="Colicin_E_sf"/>
</dbReference>
<proteinExistence type="inferred from homology"/>
<dbReference type="EMBL" id="CP114564">
    <property type="protein sequence ID" value="WAZ55933.1"/>
    <property type="molecule type" value="Genomic_DNA"/>
</dbReference>
<keyword evidence="4" id="KW-1185">Reference proteome</keyword>
<dbReference type="RefSeq" id="WP_230131654.1">
    <property type="nucleotide sequence ID" value="NZ_CAJNLX020000001.1"/>
</dbReference>
<sequence length="224" mass="26164">MDHPEGNGLIFYPPDDREDSPQGVIDEIKRWRKSKDSHYLRILTMPLPERMRPVKVSSRKIKELSQKATQILARIDKGAKEEDSALRSMIDEWNSQVVSPRTFSDFRDFSSWTNAVEFTRIAFTRAQWYADFTWDELIQTIRTVCDPKCKESEQDHALSLLEKNFDGNPSDLIFWPNEWFQNPDMLHVELTTEEIAGYLVARSSRYLDDAPKMELKYSIPLANS</sequence>
<reference evidence="3" key="1">
    <citation type="submission" date="2022-12" db="EMBL/GenBank/DDBJ databases">
        <title>2953647.</title>
        <authorList>
            <person name="Hergert J."/>
            <person name="Casey R."/>
            <person name="Wagner J."/>
            <person name="Young E.L."/>
            <person name="Oakeson K.F."/>
        </authorList>
    </citation>
    <scope>NUCLEOTIDE SEQUENCE</scope>
    <source>
        <strain evidence="3">2953647</strain>
    </source>
</reference>
<dbReference type="SUPFAM" id="SSF47345">
    <property type="entry name" value="Colicin E immunity proteins"/>
    <property type="match status" value="1"/>
</dbReference>
<evidence type="ECO:0000256" key="1">
    <source>
        <dbReference type="ARBA" id="ARBA00009346"/>
    </source>
</evidence>
<accession>A0ABY7KZ76</accession>
<evidence type="ECO:0000256" key="2">
    <source>
        <dbReference type="ARBA" id="ARBA00023025"/>
    </source>
</evidence>
<dbReference type="InterPro" id="IPR000290">
    <property type="entry name" value="Colicin_pyocin"/>
</dbReference>
<comment type="similarity">
    <text evidence="1">Belongs to the colicins ColE2/ColE8/ColE9 and pyocins S1/S2 family.</text>
</comment>
<dbReference type="Gene3D" id="1.10.1200.20">
    <property type="entry name" value="Colicin E immunity protein"/>
    <property type="match status" value="1"/>
</dbReference>
<dbReference type="Pfam" id="PF01320">
    <property type="entry name" value="Colicin_Pyocin"/>
    <property type="match status" value="1"/>
</dbReference>
<keyword evidence="2" id="KW-0079">Bacteriocin immunity</keyword>
<name>A0ABY7KZ76_CITFR</name>
<evidence type="ECO:0000313" key="4">
    <source>
        <dbReference type="Proteomes" id="UP001164536"/>
    </source>
</evidence>